<organism evidence="2 3">
    <name type="scientific">Panagrolaimus davidi</name>
    <dbReference type="NCBI Taxonomy" id="227884"/>
    <lineage>
        <taxon>Eukaryota</taxon>
        <taxon>Metazoa</taxon>
        <taxon>Ecdysozoa</taxon>
        <taxon>Nematoda</taxon>
        <taxon>Chromadorea</taxon>
        <taxon>Rhabditida</taxon>
        <taxon>Tylenchina</taxon>
        <taxon>Panagrolaimomorpha</taxon>
        <taxon>Panagrolaimoidea</taxon>
        <taxon>Panagrolaimidae</taxon>
        <taxon>Panagrolaimus</taxon>
    </lineage>
</organism>
<evidence type="ECO:0000313" key="3">
    <source>
        <dbReference type="WBParaSite" id="PDA_v2.g22479.t1"/>
    </source>
</evidence>
<dbReference type="WBParaSite" id="PDA_v2.g22479.t1">
    <property type="protein sequence ID" value="PDA_v2.g22479.t1"/>
    <property type="gene ID" value="PDA_v2.g22479"/>
</dbReference>
<name>A0A914PUR6_9BILA</name>
<protein>
    <submittedName>
        <fullName evidence="3">Uncharacterized protein</fullName>
    </submittedName>
</protein>
<proteinExistence type="predicted"/>
<sequence>MSAEFDVKVAVLNRLPNPSPYIITGRDDKEKRLKKKFYEIPEDTFFFEISTSWVFLIFVLIAVIFDITYSVILKGTFRHSHPHFKYVNNYKYAVAFTLAFLVPTPTLTKFPFHENAFETYQKLNFDDTVTAEDLMVKKIKDGILKGERGALAKAITLVESKNAKKLCFVCKN</sequence>
<feature type="transmembrane region" description="Helical" evidence="1">
    <location>
        <begin position="53"/>
        <end position="73"/>
    </location>
</feature>
<keyword evidence="1" id="KW-1133">Transmembrane helix</keyword>
<reference evidence="3" key="1">
    <citation type="submission" date="2022-11" db="UniProtKB">
        <authorList>
            <consortium name="WormBaseParasite"/>
        </authorList>
    </citation>
    <scope>IDENTIFICATION</scope>
</reference>
<evidence type="ECO:0000256" key="1">
    <source>
        <dbReference type="SAM" id="Phobius"/>
    </source>
</evidence>
<dbReference type="Proteomes" id="UP000887578">
    <property type="component" value="Unplaced"/>
</dbReference>
<keyword evidence="2" id="KW-1185">Reference proteome</keyword>
<keyword evidence="1" id="KW-0812">Transmembrane</keyword>
<dbReference type="AlphaFoldDB" id="A0A914PUR6"/>
<keyword evidence="1" id="KW-0472">Membrane</keyword>
<evidence type="ECO:0000313" key="2">
    <source>
        <dbReference type="Proteomes" id="UP000887578"/>
    </source>
</evidence>
<accession>A0A914PUR6</accession>
<dbReference type="Gene3D" id="1.20.5.170">
    <property type="match status" value="1"/>
</dbReference>